<keyword evidence="1 3" id="KW-0378">Hydrolase</keyword>
<evidence type="ECO:0000256" key="1">
    <source>
        <dbReference type="ARBA" id="ARBA00022801"/>
    </source>
</evidence>
<name>A0A554RWC4_9ACTN</name>
<dbReference type="Pfam" id="PF00561">
    <property type="entry name" value="Abhydrolase_1"/>
    <property type="match status" value="1"/>
</dbReference>
<protein>
    <submittedName>
        <fullName evidence="3">Alpha/beta hydrolase</fullName>
    </submittedName>
</protein>
<dbReference type="InterPro" id="IPR029058">
    <property type="entry name" value="AB_hydrolase_fold"/>
</dbReference>
<gene>
    <name evidence="3" type="ORF">FNM00_14500</name>
</gene>
<reference evidence="3 4" key="1">
    <citation type="submission" date="2019-07" db="EMBL/GenBank/DDBJ databases">
        <authorList>
            <person name="Zhao L.H."/>
        </authorList>
    </citation>
    <scope>NUCLEOTIDE SEQUENCE [LARGE SCALE GENOMIC DNA]</scope>
    <source>
        <strain evidence="3 4">Co35</strain>
    </source>
</reference>
<accession>A0A554RWC4</accession>
<feature type="domain" description="AB hydrolase-1" evidence="2">
    <location>
        <begin position="20"/>
        <end position="256"/>
    </location>
</feature>
<evidence type="ECO:0000259" key="2">
    <source>
        <dbReference type="Pfam" id="PF00561"/>
    </source>
</evidence>
<proteinExistence type="predicted"/>
<dbReference type="InterPro" id="IPR000073">
    <property type="entry name" value="AB_hydrolase_1"/>
</dbReference>
<dbReference type="Gene3D" id="3.40.50.1820">
    <property type="entry name" value="alpha/beta hydrolase"/>
    <property type="match status" value="1"/>
</dbReference>
<dbReference type="OrthoDB" id="2987348at2"/>
<dbReference type="SUPFAM" id="SSF53474">
    <property type="entry name" value="alpha/beta-Hydrolases"/>
    <property type="match status" value="1"/>
</dbReference>
<keyword evidence="4" id="KW-1185">Reference proteome</keyword>
<dbReference type="PRINTS" id="PR00412">
    <property type="entry name" value="EPOXHYDRLASE"/>
</dbReference>
<sequence length="271" mass="29752">MEQTTARDMTFEVERGGEGPPVVLLHGFPETAASWRTVAGLLHDAGYSTYAPNQRGYSPEARPEGVEAYTMDTLADDVLALADAWGLDRFHLVGHDWGAAVAWKLTALHPERVETLTAVSVPHLAAYGWALAHDADQQRRASYIGLFRDGQRAEELLLEDDARRLIAMFEGRVPADLVGEHLAALREPGALTAALNWYRAMTPETDLPAVRVPTTYVWSTDDQALGRAGAERCGDHVDADYRFVELEGISHWIPEEAPGELAEVIVDRIAG</sequence>
<dbReference type="PANTHER" id="PTHR43329">
    <property type="entry name" value="EPOXIDE HYDROLASE"/>
    <property type="match status" value="1"/>
</dbReference>
<dbReference type="Proteomes" id="UP000316988">
    <property type="component" value="Unassembled WGS sequence"/>
</dbReference>
<organism evidence="3 4">
    <name type="scientific">Aeromicrobium piscarium</name>
    <dbReference type="NCBI Taxonomy" id="2590901"/>
    <lineage>
        <taxon>Bacteria</taxon>
        <taxon>Bacillati</taxon>
        <taxon>Actinomycetota</taxon>
        <taxon>Actinomycetes</taxon>
        <taxon>Propionibacteriales</taxon>
        <taxon>Nocardioidaceae</taxon>
        <taxon>Aeromicrobium</taxon>
    </lineage>
</organism>
<dbReference type="GO" id="GO:0016787">
    <property type="term" value="F:hydrolase activity"/>
    <property type="evidence" value="ECO:0007669"/>
    <property type="project" value="UniProtKB-KW"/>
</dbReference>
<dbReference type="AlphaFoldDB" id="A0A554RWC4"/>
<dbReference type="RefSeq" id="WP_143914267.1">
    <property type="nucleotide sequence ID" value="NZ_VLNT01000014.1"/>
</dbReference>
<evidence type="ECO:0000313" key="3">
    <source>
        <dbReference type="EMBL" id="TSD58406.1"/>
    </source>
</evidence>
<dbReference type="InterPro" id="IPR000639">
    <property type="entry name" value="Epox_hydrolase-like"/>
</dbReference>
<comment type="caution">
    <text evidence="3">The sequence shown here is derived from an EMBL/GenBank/DDBJ whole genome shotgun (WGS) entry which is preliminary data.</text>
</comment>
<dbReference type="EMBL" id="VLNT01000014">
    <property type="protein sequence ID" value="TSD58406.1"/>
    <property type="molecule type" value="Genomic_DNA"/>
</dbReference>
<evidence type="ECO:0000313" key="4">
    <source>
        <dbReference type="Proteomes" id="UP000316988"/>
    </source>
</evidence>